<dbReference type="SUPFAM" id="SSF51735">
    <property type="entry name" value="NAD(P)-binding Rossmann-fold domains"/>
    <property type="match status" value="1"/>
</dbReference>
<dbReference type="STRING" id="1802306.A3C72_01725"/>
<dbReference type="SUPFAM" id="SSF55347">
    <property type="entry name" value="Glyceraldehyde-3-phosphate dehydrogenase-like, C-terminal domain"/>
    <property type="match status" value="1"/>
</dbReference>
<dbReference type="Gene3D" id="3.40.630.30">
    <property type="match status" value="1"/>
</dbReference>
<dbReference type="Gene3D" id="3.40.50.720">
    <property type="entry name" value="NAD(P)-binding Rossmann-like Domain"/>
    <property type="match status" value="1"/>
</dbReference>
<accession>A0A1G2ML42</accession>
<dbReference type="Proteomes" id="UP000177130">
    <property type="component" value="Unassembled WGS sequence"/>
</dbReference>
<dbReference type="AlphaFoldDB" id="A0A1G2ML42"/>
<dbReference type="PANTHER" id="PTHR43377:SF1">
    <property type="entry name" value="BILIVERDIN REDUCTASE A"/>
    <property type="match status" value="1"/>
</dbReference>
<sequence length="493" mass="56574">MTTIQKEKIIQGEQIYLRPITMEDISERYRSWFSDSDVNKYIEVRNISAAELRSYVSKKINDPLVVFMGIFDKTNNKHIGNVKLEPIDKKNGRTIFSIVIGEKSYWGRGIGTESTRLISDYALNEIGLYEVELGVVSEHSKATHAYEKAGFKIYGTKKNAVSHNGIFYDATAMIKRRQLFNANASIVIVGFGSIGRRHYDNLKTLGYENISLFDLDISKTKGANSLKDLNIKELKKFDIAFVCTPNSEHVEAALKCAQAGLHLFIEKPLSHSLKNVKRLAQMVREKKLCTMVACNMRFHPSLAFIKKYLEDGKLGKVYSISHEFGHDLSMWRKGVDYRKTYSAKKREGGGIILDDIHEFDLLFWFSNFSQVNKHEIVPKMSGALEIDVEDQVSAVFDFKNGVLGRVHSDYLSRSYRRQCLIIGENGNLLWDWHSNEVILENEVKRQAIFIPSKFEINDMYMDELHYFLSKIEQGKKTQNDVAQAAELLKYLIR</sequence>
<evidence type="ECO:0000259" key="1">
    <source>
        <dbReference type="PROSITE" id="PS51186"/>
    </source>
</evidence>
<protein>
    <recommendedName>
        <fullName evidence="1">N-acetyltransferase domain-containing protein</fullName>
    </recommendedName>
</protein>
<dbReference type="Pfam" id="PF13302">
    <property type="entry name" value="Acetyltransf_3"/>
    <property type="match status" value="1"/>
</dbReference>
<reference evidence="2 3" key="1">
    <citation type="journal article" date="2016" name="Nat. Commun.">
        <title>Thousands of microbial genomes shed light on interconnected biogeochemical processes in an aquifer system.</title>
        <authorList>
            <person name="Anantharaman K."/>
            <person name="Brown C.T."/>
            <person name="Hug L.A."/>
            <person name="Sharon I."/>
            <person name="Castelle C.J."/>
            <person name="Probst A.J."/>
            <person name="Thomas B.C."/>
            <person name="Singh A."/>
            <person name="Wilkins M.J."/>
            <person name="Karaoz U."/>
            <person name="Brodie E.L."/>
            <person name="Williams K.H."/>
            <person name="Hubbard S.S."/>
            <person name="Banfield J.F."/>
        </authorList>
    </citation>
    <scope>NUCLEOTIDE SEQUENCE [LARGE SCALE GENOMIC DNA]</scope>
</reference>
<dbReference type="InterPro" id="IPR000182">
    <property type="entry name" value="GNAT_dom"/>
</dbReference>
<dbReference type="InterPro" id="IPR016181">
    <property type="entry name" value="Acyl_CoA_acyltransferase"/>
</dbReference>
<dbReference type="GO" id="GO:0016747">
    <property type="term" value="F:acyltransferase activity, transferring groups other than amino-acyl groups"/>
    <property type="evidence" value="ECO:0007669"/>
    <property type="project" value="InterPro"/>
</dbReference>
<proteinExistence type="predicted"/>
<feature type="domain" description="N-acetyltransferase" evidence="1">
    <location>
        <begin position="15"/>
        <end position="178"/>
    </location>
</feature>
<dbReference type="PANTHER" id="PTHR43377">
    <property type="entry name" value="BILIVERDIN REDUCTASE A"/>
    <property type="match status" value="1"/>
</dbReference>
<dbReference type="InterPro" id="IPR055170">
    <property type="entry name" value="GFO_IDH_MocA-like_dom"/>
</dbReference>
<dbReference type="EMBL" id="MHRK01000008">
    <property type="protein sequence ID" value="OHA24597.1"/>
    <property type="molecule type" value="Genomic_DNA"/>
</dbReference>
<comment type="caution">
    <text evidence="2">The sequence shown here is derived from an EMBL/GenBank/DDBJ whole genome shotgun (WGS) entry which is preliminary data.</text>
</comment>
<gene>
    <name evidence="2" type="ORF">A3C72_01725</name>
</gene>
<dbReference type="Pfam" id="PF22725">
    <property type="entry name" value="GFO_IDH_MocA_C3"/>
    <property type="match status" value="1"/>
</dbReference>
<dbReference type="InterPro" id="IPR000683">
    <property type="entry name" value="Gfo/Idh/MocA-like_OxRdtase_N"/>
</dbReference>
<dbReference type="PROSITE" id="PS51186">
    <property type="entry name" value="GNAT"/>
    <property type="match status" value="1"/>
</dbReference>
<evidence type="ECO:0000313" key="3">
    <source>
        <dbReference type="Proteomes" id="UP000177130"/>
    </source>
</evidence>
<organism evidence="2 3">
    <name type="scientific">Candidatus Taylorbacteria bacterium RIFCSPHIGHO2_02_FULL_43_32b</name>
    <dbReference type="NCBI Taxonomy" id="1802306"/>
    <lineage>
        <taxon>Bacteria</taxon>
        <taxon>Candidatus Tayloriibacteriota</taxon>
    </lineage>
</organism>
<dbReference type="InterPro" id="IPR036291">
    <property type="entry name" value="NAD(P)-bd_dom_sf"/>
</dbReference>
<dbReference type="InterPro" id="IPR051450">
    <property type="entry name" value="Gfo/Idh/MocA_Oxidoreductases"/>
</dbReference>
<dbReference type="SUPFAM" id="SSF55729">
    <property type="entry name" value="Acyl-CoA N-acyltransferases (Nat)"/>
    <property type="match status" value="1"/>
</dbReference>
<dbReference type="GO" id="GO:0000166">
    <property type="term" value="F:nucleotide binding"/>
    <property type="evidence" value="ECO:0007669"/>
    <property type="project" value="InterPro"/>
</dbReference>
<evidence type="ECO:0000313" key="2">
    <source>
        <dbReference type="EMBL" id="OHA24597.1"/>
    </source>
</evidence>
<name>A0A1G2ML42_9BACT</name>
<dbReference type="Pfam" id="PF01408">
    <property type="entry name" value="GFO_IDH_MocA"/>
    <property type="match status" value="1"/>
</dbReference>
<dbReference type="Gene3D" id="3.30.360.10">
    <property type="entry name" value="Dihydrodipicolinate Reductase, domain 2"/>
    <property type="match status" value="1"/>
</dbReference>